<evidence type="ECO:0000313" key="2">
    <source>
        <dbReference type="Proteomes" id="UP000290572"/>
    </source>
</evidence>
<dbReference type="AlphaFoldDB" id="A0A498MW36"/>
<comment type="caution">
    <text evidence="1">The sequence shown here is derived from an EMBL/GenBank/DDBJ whole genome shotgun (WGS) entry which is preliminary data.</text>
</comment>
<dbReference type="EMBL" id="QBIY01012482">
    <property type="protein sequence ID" value="RXN24980.1"/>
    <property type="molecule type" value="Genomic_DNA"/>
</dbReference>
<protein>
    <submittedName>
        <fullName evidence="1">Uncharacterized protein</fullName>
    </submittedName>
</protein>
<dbReference type="Proteomes" id="UP000290572">
    <property type="component" value="Unassembled WGS sequence"/>
</dbReference>
<proteinExistence type="predicted"/>
<sequence>MHLHYGPLSLASGFLPIAYLSERDLPQRSWQAWETLLMERDNAGLAFGYLDGIREQPESKTGFTVPHMQNLPRDILRAETLDWLMNSSLSSGFRHFTMPSGPLEKTFILIAIISEGIVVKTTEKKTSRRYD</sequence>
<evidence type="ECO:0000313" key="1">
    <source>
        <dbReference type="EMBL" id="RXN24980.1"/>
    </source>
</evidence>
<accession>A0A498MW36</accession>
<organism evidence="1 2">
    <name type="scientific">Labeo rohita</name>
    <name type="common">Indian major carp</name>
    <name type="synonym">Cyprinus rohita</name>
    <dbReference type="NCBI Taxonomy" id="84645"/>
    <lineage>
        <taxon>Eukaryota</taxon>
        <taxon>Metazoa</taxon>
        <taxon>Chordata</taxon>
        <taxon>Craniata</taxon>
        <taxon>Vertebrata</taxon>
        <taxon>Euteleostomi</taxon>
        <taxon>Actinopterygii</taxon>
        <taxon>Neopterygii</taxon>
        <taxon>Teleostei</taxon>
        <taxon>Ostariophysi</taxon>
        <taxon>Cypriniformes</taxon>
        <taxon>Cyprinidae</taxon>
        <taxon>Labeoninae</taxon>
        <taxon>Labeonini</taxon>
        <taxon>Labeo</taxon>
    </lineage>
</organism>
<keyword evidence="2" id="KW-1185">Reference proteome</keyword>
<name>A0A498MW36_LABRO</name>
<gene>
    <name evidence="1" type="ORF">ROHU_006029</name>
</gene>
<reference evidence="1 2" key="1">
    <citation type="submission" date="2018-03" db="EMBL/GenBank/DDBJ databases">
        <title>Draft genome sequence of Rohu Carp (Labeo rohita).</title>
        <authorList>
            <person name="Das P."/>
            <person name="Kushwaha B."/>
            <person name="Joshi C.G."/>
            <person name="Kumar D."/>
            <person name="Nagpure N.S."/>
            <person name="Sahoo L."/>
            <person name="Das S.P."/>
            <person name="Bit A."/>
            <person name="Patnaik S."/>
            <person name="Meher P.K."/>
            <person name="Jayasankar P."/>
            <person name="Koringa P.G."/>
            <person name="Patel N.V."/>
            <person name="Hinsu A.T."/>
            <person name="Kumar R."/>
            <person name="Pandey M."/>
            <person name="Agarwal S."/>
            <person name="Srivastava S."/>
            <person name="Singh M."/>
            <person name="Iquebal M.A."/>
            <person name="Jaiswal S."/>
            <person name="Angadi U.B."/>
            <person name="Kumar N."/>
            <person name="Raza M."/>
            <person name="Shah T.M."/>
            <person name="Rai A."/>
            <person name="Jena J.K."/>
        </authorList>
    </citation>
    <scope>NUCLEOTIDE SEQUENCE [LARGE SCALE GENOMIC DNA]</scope>
    <source>
        <strain evidence="1">DASCIFA01</strain>
        <tissue evidence="1">Testis</tissue>
    </source>
</reference>